<evidence type="ECO:0000256" key="2">
    <source>
        <dbReference type="ARBA" id="ARBA00022448"/>
    </source>
</evidence>
<organism evidence="16 17">
    <name type="scientific">Henriciella mobilis</name>
    <dbReference type="NCBI Taxonomy" id="2305467"/>
    <lineage>
        <taxon>Bacteria</taxon>
        <taxon>Pseudomonadati</taxon>
        <taxon>Pseudomonadota</taxon>
        <taxon>Alphaproteobacteria</taxon>
        <taxon>Hyphomonadales</taxon>
        <taxon>Hyphomonadaceae</taxon>
        <taxon>Henriciella</taxon>
    </lineage>
</organism>
<sequence>MRKHLQISARALCCAAIGALPCLAGAQLATAQESDAESADGLADEARRLGTVTVSARKRDETLSDTPVVLNAYSQDILEQNRIESIDELSTYTPGLLVAESTTSVGGTISLRGIGNGVSGFLVDPTVAINVDGMQVASLNVRKLGQIDLEQVEVLRGPQALFFGKNSPGGVLSLKTRNPGDKFEALAAVGYETESGDRYVEGILSGPLSETVGGRLVARFADLDGYFNLRTVDAPGNSLVIPPSVDQYPQGEETFIRGTLTFQPDDRFSAVAKLAYGDAQTTGGSATANQRIYCPLGVPQGFQPDFPCRKGTRDIYLGGAPAEIIALSPDARGSDGLGRRDNTQYLATIEADFKLTPSLTLSSLTGYWDFDEYNFQNPSVGPAVQTLVPAATFAVQQTTQELRLTSEFDGPLNFMVGAFAEWKESESGTDAVIALPIFPPSFQPLRFPREDVFEDQNAQSIFAQLEYAFSDQWAVSGGARYSQEEKEVTFIAAGLDVTDNLQKPKDSWSNFSPEVTVSYEPSANALLFASYKEGFKSGGIDPGFTNSTILMAAPGSFANGFDEEMVKGFEAGGKWVLADETLSLNVAAYSYEYTDLQVGGPEGDSVATLTFRIRNAAEASAKGIEADFAWLPPIEGMTLRGAAAYNKAEFDSFIAPCYRGQSIAAGCDQNLVAGVFRGQDHSGREINNAPEWTGSLDAVYEGSLSDWLNFTATLGASYSSDYYSNLLLSPQDKQDAWTKLNASLTLFSDRSGWQVSVVGRNLTDEITYNATGIDPFSGFGQGTDTVGAPDITGFPSKGREVFVRLSHRWGR</sequence>
<feature type="domain" description="TonB-dependent receptor-like beta-barrel" evidence="14">
    <location>
        <begin position="332"/>
        <end position="762"/>
    </location>
</feature>
<dbReference type="Pfam" id="PF00593">
    <property type="entry name" value="TonB_dep_Rec_b-barrel"/>
    <property type="match status" value="1"/>
</dbReference>
<proteinExistence type="inferred from homology"/>
<keyword evidence="16" id="KW-0675">Receptor</keyword>
<evidence type="ECO:0000256" key="10">
    <source>
        <dbReference type="ARBA" id="ARBA00023237"/>
    </source>
</evidence>
<evidence type="ECO:0000256" key="5">
    <source>
        <dbReference type="ARBA" id="ARBA00022692"/>
    </source>
</evidence>
<evidence type="ECO:0000256" key="8">
    <source>
        <dbReference type="ARBA" id="ARBA00023077"/>
    </source>
</evidence>
<feature type="chain" id="PRO_5017211387" evidence="13">
    <location>
        <begin position="32"/>
        <end position="811"/>
    </location>
</feature>
<keyword evidence="9 11" id="KW-0472">Membrane</keyword>
<feature type="domain" description="TonB-dependent receptor plug" evidence="15">
    <location>
        <begin position="63"/>
        <end position="171"/>
    </location>
</feature>
<keyword evidence="5 11" id="KW-0812">Transmembrane</keyword>
<dbReference type="Proteomes" id="UP000266385">
    <property type="component" value="Unassembled WGS sequence"/>
</dbReference>
<gene>
    <name evidence="16" type="ORF">D1223_09235</name>
</gene>
<evidence type="ECO:0000256" key="6">
    <source>
        <dbReference type="ARBA" id="ARBA00023004"/>
    </source>
</evidence>
<evidence type="ECO:0000256" key="7">
    <source>
        <dbReference type="ARBA" id="ARBA00023065"/>
    </source>
</evidence>
<dbReference type="EMBL" id="QWFX01000007">
    <property type="protein sequence ID" value="RIJ29874.1"/>
    <property type="molecule type" value="Genomic_DNA"/>
</dbReference>
<dbReference type="InterPro" id="IPR012910">
    <property type="entry name" value="Plug_dom"/>
</dbReference>
<evidence type="ECO:0000256" key="1">
    <source>
        <dbReference type="ARBA" id="ARBA00004571"/>
    </source>
</evidence>
<keyword evidence="6" id="KW-0408">Iron</keyword>
<dbReference type="Gene3D" id="2.40.170.20">
    <property type="entry name" value="TonB-dependent receptor, beta-barrel domain"/>
    <property type="match status" value="1"/>
</dbReference>
<keyword evidence="4" id="KW-0410">Iron transport</keyword>
<dbReference type="InterPro" id="IPR036942">
    <property type="entry name" value="Beta-barrel_TonB_sf"/>
</dbReference>
<evidence type="ECO:0000256" key="13">
    <source>
        <dbReference type="SAM" id="SignalP"/>
    </source>
</evidence>
<dbReference type="SUPFAM" id="SSF56935">
    <property type="entry name" value="Porins"/>
    <property type="match status" value="1"/>
</dbReference>
<keyword evidence="7" id="KW-0406">Ion transport</keyword>
<keyword evidence="3 11" id="KW-1134">Transmembrane beta strand</keyword>
<keyword evidence="17" id="KW-1185">Reference proteome</keyword>
<evidence type="ECO:0000259" key="15">
    <source>
        <dbReference type="Pfam" id="PF07715"/>
    </source>
</evidence>
<keyword evidence="8 12" id="KW-0798">TonB box</keyword>
<dbReference type="PROSITE" id="PS52016">
    <property type="entry name" value="TONB_DEPENDENT_REC_3"/>
    <property type="match status" value="1"/>
</dbReference>
<comment type="caution">
    <text evidence="16">The sequence shown here is derived from an EMBL/GenBank/DDBJ whole genome shotgun (WGS) entry which is preliminary data.</text>
</comment>
<comment type="similarity">
    <text evidence="11 12">Belongs to the TonB-dependent receptor family.</text>
</comment>
<evidence type="ECO:0000256" key="9">
    <source>
        <dbReference type="ARBA" id="ARBA00023136"/>
    </source>
</evidence>
<dbReference type="InterPro" id="IPR000531">
    <property type="entry name" value="Beta-barrel_TonB"/>
</dbReference>
<dbReference type="PANTHER" id="PTHR32552">
    <property type="entry name" value="FERRICHROME IRON RECEPTOR-RELATED"/>
    <property type="match status" value="1"/>
</dbReference>
<evidence type="ECO:0000259" key="14">
    <source>
        <dbReference type="Pfam" id="PF00593"/>
    </source>
</evidence>
<dbReference type="GO" id="GO:0006826">
    <property type="term" value="P:iron ion transport"/>
    <property type="evidence" value="ECO:0007669"/>
    <property type="project" value="UniProtKB-KW"/>
</dbReference>
<dbReference type="InterPro" id="IPR039426">
    <property type="entry name" value="TonB-dep_rcpt-like"/>
</dbReference>
<dbReference type="AlphaFoldDB" id="A0A399RHC0"/>
<accession>A0A399RHC0</accession>
<evidence type="ECO:0000256" key="11">
    <source>
        <dbReference type="PROSITE-ProRule" id="PRU01360"/>
    </source>
</evidence>
<reference evidence="16 17" key="1">
    <citation type="submission" date="2018-08" db="EMBL/GenBank/DDBJ databases">
        <title>Henriciella mobilis sp. nov., isolated from seawater.</title>
        <authorList>
            <person name="Cheng H."/>
            <person name="Wu Y.-H."/>
            <person name="Xu X.-W."/>
            <person name="Guo L.-L."/>
        </authorList>
    </citation>
    <scope>NUCLEOTIDE SEQUENCE [LARGE SCALE GENOMIC DNA]</scope>
    <source>
        <strain evidence="16 17">JN25</strain>
    </source>
</reference>
<evidence type="ECO:0000256" key="3">
    <source>
        <dbReference type="ARBA" id="ARBA00022452"/>
    </source>
</evidence>
<dbReference type="RefSeq" id="WP_119376161.1">
    <property type="nucleotide sequence ID" value="NZ_QWFX01000007.1"/>
</dbReference>
<evidence type="ECO:0000256" key="4">
    <source>
        <dbReference type="ARBA" id="ARBA00022496"/>
    </source>
</evidence>
<keyword evidence="2 11" id="KW-0813">Transport</keyword>
<protein>
    <submittedName>
        <fullName evidence="16">TonB-dependent receptor</fullName>
    </submittedName>
</protein>
<evidence type="ECO:0000313" key="16">
    <source>
        <dbReference type="EMBL" id="RIJ29874.1"/>
    </source>
</evidence>
<comment type="subcellular location">
    <subcellularLocation>
        <location evidence="1 11">Cell outer membrane</location>
        <topology evidence="1 11">Multi-pass membrane protein</topology>
    </subcellularLocation>
</comment>
<evidence type="ECO:0000313" key="17">
    <source>
        <dbReference type="Proteomes" id="UP000266385"/>
    </source>
</evidence>
<feature type="signal peptide" evidence="13">
    <location>
        <begin position="1"/>
        <end position="31"/>
    </location>
</feature>
<keyword evidence="10 11" id="KW-0998">Cell outer membrane</keyword>
<dbReference type="PANTHER" id="PTHR32552:SF81">
    <property type="entry name" value="TONB-DEPENDENT OUTER MEMBRANE RECEPTOR"/>
    <property type="match status" value="1"/>
</dbReference>
<dbReference type="Pfam" id="PF07715">
    <property type="entry name" value="Plug"/>
    <property type="match status" value="1"/>
</dbReference>
<name>A0A399RHC0_9PROT</name>
<keyword evidence="13" id="KW-0732">Signal</keyword>
<dbReference type="GO" id="GO:0009279">
    <property type="term" value="C:cell outer membrane"/>
    <property type="evidence" value="ECO:0007669"/>
    <property type="project" value="UniProtKB-SubCell"/>
</dbReference>
<evidence type="ECO:0000256" key="12">
    <source>
        <dbReference type="RuleBase" id="RU003357"/>
    </source>
</evidence>